<evidence type="ECO:0000313" key="14">
    <source>
        <dbReference type="Proteomes" id="UP000242205"/>
    </source>
</evidence>
<dbReference type="OrthoDB" id="9814402at2"/>
<dbReference type="Pfam" id="PF04963">
    <property type="entry name" value="Sigma54_CBD"/>
    <property type="match status" value="1"/>
</dbReference>
<evidence type="ECO:0000256" key="6">
    <source>
        <dbReference type="ARBA" id="ARBA00023082"/>
    </source>
</evidence>
<dbReference type="Pfam" id="PF04552">
    <property type="entry name" value="Sigma54_DBD"/>
    <property type="match status" value="1"/>
</dbReference>
<evidence type="ECO:0000256" key="8">
    <source>
        <dbReference type="ARBA" id="ARBA00023163"/>
    </source>
</evidence>
<evidence type="ECO:0000256" key="3">
    <source>
        <dbReference type="ARBA" id="ARBA00022679"/>
    </source>
</evidence>
<keyword evidence="8 9" id="KW-0804">Transcription</keyword>
<dbReference type="InterPro" id="IPR000394">
    <property type="entry name" value="RNA_pol_sigma_54"/>
</dbReference>
<keyword evidence="5 9" id="KW-0805">Transcription regulation</keyword>
<gene>
    <name evidence="13" type="ORF">C0099_13825</name>
</gene>
<feature type="compositionally biased region" description="Basic and acidic residues" evidence="10">
    <location>
        <begin position="75"/>
        <end position="89"/>
    </location>
</feature>
<dbReference type="KEGG" id="atw:C0099_13825"/>
<dbReference type="GO" id="GO:0006352">
    <property type="term" value="P:DNA-templated transcription initiation"/>
    <property type="evidence" value="ECO:0007669"/>
    <property type="project" value="InterPro"/>
</dbReference>
<evidence type="ECO:0000313" key="13">
    <source>
        <dbReference type="EMBL" id="AUN95916.1"/>
    </source>
</evidence>
<evidence type="ECO:0000256" key="2">
    <source>
        <dbReference type="ARBA" id="ARBA00022478"/>
    </source>
</evidence>
<sequence length="483" mass="54139">MKQSLQLKLSQSLTLTPQLQQSIRLLQLSTIELNQEIERFLAENPLLEREDGEDAPPPARGEAGAQETTTSTTDHASERENESERERSASDTSADFPEPGGDWGSGSPRSHDDEDERDYQDVQAASISLREHLNEQISLSPMSDRDRLLARFIIEALDDDGYLHQSLEELLEVIPEDFEVELDDLHIALSQIQSLEPAGIAARTPAECLALQLRAQPADACRDLALDIVEHHLQLLAERNFARLRRETGRSDDELRAAHALIRGLDPHPGLQYGADDTGYIVPDVVVRKTRAGWRASLNGDAMPKLRVNQLYASILQQNRGSNGALTGQLQEARWLIKNVQQRFDTILRVSQAIVDQQRQFFEYGDVAMRPLTLREIADELELHESTISRVTTQKYMSTPRGVFELKYFFGSHVSTDTGGSASSTAIRALIRQLVDAEDKKKPLSDSRITDLLGEQGIVVARRTIAKYRESLNIPPVSQRKQI</sequence>
<dbReference type="GO" id="GO:0001216">
    <property type="term" value="F:DNA-binding transcription activator activity"/>
    <property type="evidence" value="ECO:0007669"/>
    <property type="project" value="InterPro"/>
</dbReference>
<reference evidence="13 14" key="1">
    <citation type="submission" date="2018-01" db="EMBL/GenBank/DDBJ databases">
        <authorList>
            <person name="Fu G.-Y."/>
        </authorList>
    </citation>
    <scope>NUCLEOTIDE SEQUENCE [LARGE SCALE GENOMIC DNA]</scope>
    <source>
        <strain evidence="13 14">SY39</strain>
    </source>
</reference>
<dbReference type="EMBL" id="CP025682">
    <property type="protein sequence ID" value="AUN95916.1"/>
    <property type="molecule type" value="Genomic_DNA"/>
</dbReference>
<dbReference type="NCBIfam" id="NF004595">
    <property type="entry name" value="PRK05932.1-2"/>
    <property type="match status" value="1"/>
</dbReference>
<organism evidence="13 14">
    <name type="scientific">Pseudazoarcus pumilus</name>
    <dbReference type="NCBI Taxonomy" id="2067960"/>
    <lineage>
        <taxon>Bacteria</taxon>
        <taxon>Pseudomonadati</taxon>
        <taxon>Pseudomonadota</taxon>
        <taxon>Betaproteobacteria</taxon>
        <taxon>Rhodocyclales</taxon>
        <taxon>Zoogloeaceae</taxon>
        <taxon>Pseudazoarcus</taxon>
    </lineage>
</organism>
<dbReference type="NCBIfam" id="NF004598">
    <property type="entry name" value="PRK05932.1-5"/>
    <property type="match status" value="1"/>
</dbReference>
<dbReference type="GO" id="GO:0000428">
    <property type="term" value="C:DNA-directed RNA polymerase complex"/>
    <property type="evidence" value="ECO:0007669"/>
    <property type="project" value="UniProtKB-KW"/>
</dbReference>
<dbReference type="GO" id="GO:0016779">
    <property type="term" value="F:nucleotidyltransferase activity"/>
    <property type="evidence" value="ECO:0007669"/>
    <property type="project" value="UniProtKB-KW"/>
</dbReference>
<dbReference type="Gene3D" id="1.10.10.60">
    <property type="entry name" value="Homeodomain-like"/>
    <property type="match status" value="1"/>
</dbReference>
<dbReference type="GO" id="GO:0003677">
    <property type="term" value="F:DNA binding"/>
    <property type="evidence" value="ECO:0007669"/>
    <property type="project" value="UniProtKB-KW"/>
</dbReference>
<evidence type="ECO:0000256" key="5">
    <source>
        <dbReference type="ARBA" id="ARBA00023015"/>
    </source>
</evidence>
<feature type="region of interest" description="Disordered" evidence="10">
    <location>
        <begin position="44"/>
        <end position="119"/>
    </location>
</feature>
<keyword evidence="3 9" id="KW-0808">Transferase</keyword>
<name>A0A2I6S9I4_9RHOO</name>
<keyword evidence="7 9" id="KW-0238">DNA-binding</keyword>
<evidence type="ECO:0000256" key="1">
    <source>
        <dbReference type="ARBA" id="ARBA00008798"/>
    </source>
</evidence>
<keyword evidence="4 9" id="KW-0548">Nucleotidyltransferase</keyword>
<dbReference type="Proteomes" id="UP000242205">
    <property type="component" value="Chromosome"/>
</dbReference>
<dbReference type="GO" id="GO:0016987">
    <property type="term" value="F:sigma factor activity"/>
    <property type="evidence" value="ECO:0007669"/>
    <property type="project" value="UniProtKB-KW"/>
</dbReference>
<dbReference type="InterPro" id="IPR038709">
    <property type="entry name" value="RpoN_core-bd_sf"/>
</dbReference>
<keyword evidence="6 9" id="KW-0731">Sigma factor</keyword>
<dbReference type="PIRSF" id="PIRSF000774">
    <property type="entry name" value="RpoN"/>
    <property type="match status" value="1"/>
</dbReference>
<dbReference type="PANTHER" id="PTHR32248">
    <property type="entry name" value="RNA POLYMERASE SIGMA-54 FACTOR"/>
    <property type="match status" value="1"/>
</dbReference>
<dbReference type="PROSITE" id="PS00717">
    <property type="entry name" value="SIGMA54_1"/>
    <property type="match status" value="1"/>
</dbReference>
<evidence type="ECO:0000256" key="10">
    <source>
        <dbReference type="SAM" id="MobiDB-lite"/>
    </source>
</evidence>
<comment type="similarity">
    <text evidence="1 9">Belongs to the sigma-54 factor family.</text>
</comment>
<keyword evidence="14" id="KW-1185">Reference proteome</keyword>
<dbReference type="PROSITE" id="PS00718">
    <property type="entry name" value="SIGMA54_2"/>
    <property type="match status" value="1"/>
</dbReference>
<accession>A0A2I6S9I4</accession>
<evidence type="ECO:0000259" key="11">
    <source>
        <dbReference type="Pfam" id="PF04552"/>
    </source>
</evidence>
<dbReference type="PRINTS" id="PR00045">
    <property type="entry name" value="SIGMA54FCT"/>
</dbReference>
<dbReference type="InterPro" id="IPR007046">
    <property type="entry name" value="RNA_pol_sigma_54_core-bd"/>
</dbReference>
<proteinExistence type="inferred from homology"/>
<dbReference type="NCBIfam" id="NF009118">
    <property type="entry name" value="PRK12469.1"/>
    <property type="match status" value="1"/>
</dbReference>
<dbReference type="Pfam" id="PF00309">
    <property type="entry name" value="Sigma54_AID"/>
    <property type="match status" value="1"/>
</dbReference>
<evidence type="ECO:0000256" key="9">
    <source>
        <dbReference type="PIRNR" id="PIRNR000774"/>
    </source>
</evidence>
<dbReference type="InterPro" id="IPR007634">
    <property type="entry name" value="RNA_pol_sigma_54_DNA-bd"/>
</dbReference>
<protein>
    <recommendedName>
        <fullName evidence="9">RNA polymerase sigma-54 factor</fullName>
    </recommendedName>
</protein>
<dbReference type="NCBIfam" id="TIGR02395">
    <property type="entry name" value="rpoN_sigma"/>
    <property type="match status" value="1"/>
</dbReference>
<dbReference type="RefSeq" id="WP_102247961.1">
    <property type="nucleotide sequence ID" value="NZ_CP025682.1"/>
</dbReference>
<evidence type="ECO:0000259" key="12">
    <source>
        <dbReference type="Pfam" id="PF04963"/>
    </source>
</evidence>
<comment type="function">
    <text evidence="9">Sigma factors are initiation factors that promote the attachment of RNA polymerase to specific initiation sites and are then released.</text>
</comment>
<feature type="domain" description="RNA polymerase sigma factor 54 DNA-binding" evidence="11">
    <location>
        <begin position="328"/>
        <end position="482"/>
    </location>
</feature>
<dbReference type="PANTHER" id="PTHR32248:SF4">
    <property type="entry name" value="RNA POLYMERASE SIGMA-54 FACTOR"/>
    <property type="match status" value="1"/>
</dbReference>
<dbReference type="Gene3D" id="1.10.10.1330">
    <property type="entry name" value="RNA polymerase sigma-54 factor, core-binding domain"/>
    <property type="match status" value="1"/>
</dbReference>
<evidence type="ECO:0000256" key="4">
    <source>
        <dbReference type="ARBA" id="ARBA00022695"/>
    </source>
</evidence>
<dbReference type="AlphaFoldDB" id="A0A2I6S9I4"/>
<feature type="domain" description="RNA polymerase sigma factor 54 core-binding" evidence="12">
    <location>
        <begin position="119"/>
        <end position="312"/>
    </location>
</feature>
<dbReference type="PROSITE" id="PS50044">
    <property type="entry name" value="SIGMA54_3"/>
    <property type="match status" value="1"/>
</dbReference>
<evidence type="ECO:0000256" key="7">
    <source>
        <dbReference type="ARBA" id="ARBA00023125"/>
    </source>
</evidence>
<keyword evidence="2 9" id="KW-0240">DNA-directed RNA polymerase</keyword>